<dbReference type="Gene3D" id="3.40.50.2000">
    <property type="entry name" value="Glycogen Phosphorylase B"/>
    <property type="match status" value="2"/>
</dbReference>
<dbReference type="PANTHER" id="PTHR12526">
    <property type="entry name" value="GLYCOSYLTRANSFERASE"/>
    <property type="match status" value="1"/>
</dbReference>
<dbReference type="GO" id="GO:0016757">
    <property type="term" value="F:glycosyltransferase activity"/>
    <property type="evidence" value="ECO:0007669"/>
    <property type="project" value="UniProtKB-ARBA"/>
</dbReference>
<sequence length="419" mass="46441">MKFLIVAQDAGSSQHGMVYRPFYLARHLMKLGHEVTIVAATYSHLRQANPEHAGETVVDGVPYRWLPGLQYSNNAVRAVNMLWFAFQLRQQARALAAQYEPDVVILSSPYPFHIYGCKRIAQYANAKLIFEVRDLWPLTLVEVGGVSPRHPFIRWMGRAESDAYRMADRVVSLLPAADVYMREHGMAAEKFAYIPNGIDPDEWSQSRAPVPAELDDAIRVARSEGRFIIGYLGAHGVANALPMLIEALGQARDLPIALIMVGQGPCKESLRMQAARLGLSNVHFFNPVSKRAVPAVLAKLDAGYLGWNPHPLYRFGISANKLMDYLMAGVPILHANASANDPVAECGAGISTRPDDPAALAQAMRRLLALSDSERREMGQRGREFALREHSYPVLAKRYLALLEPVEENGAVERAIAHD</sequence>
<evidence type="ECO:0000259" key="1">
    <source>
        <dbReference type="Pfam" id="PF13439"/>
    </source>
</evidence>
<gene>
    <name evidence="2" type="ORF">D3870_00340</name>
</gene>
<dbReference type="Pfam" id="PF13439">
    <property type="entry name" value="Glyco_transf_4"/>
    <property type="match status" value="1"/>
</dbReference>
<name>A0A418WWR4_9BURK</name>
<keyword evidence="2" id="KW-0808">Transferase</keyword>
<proteinExistence type="predicted"/>
<dbReference type="EMBL" id="QYUN01000002">
    <property type="protein sequence ID" value="RJG04674.1"/>
    <property type="molecule type" value="Genomic_DNA"/>
</dbReference>
<protein>
    <submittedName>
        <fullName evidence="2">Glycosyltransferase WbuB</fullName>
    </submittedName>
</protein>
<dbReference type="AlphaFoldDB" id="A0A418WWR4"/>
<dbReference type="InterPro" id="IPR028098">
    <property type="entry name" value="Glyco_trans_4-like_N"/>
</dbReference>
<evidence type="ECO:0000313" key="2">
    <source>
        <dbReference type="EMBL" id="RJG04674.1"/>
    </source>
</evidence>
<reference evidence="2 3" key="1">
    <citation type="submission" date="2018-09" db="EMBL/GenBank/DDBJ databases">
        <authorList>
            <person name="Zhu H."/>
        </authorList>
    </citation>
    <scope>NUCLEOTIDE SEQUENCE [LARGE SCALE GENOMIC DNA]</scope>
    <source>
        <strain evidence="2 3">K2R10-39</strain>
    </source>
</reference>
<dbReference type="OrthoDB" id="9787293at2"/>
<feature type="domain" description="Glycosyltransferase subfamily 4-like N-terminal" evidence="1">
    <location>
        <begin position="22"/>
        <end position="201"/>
    </location>
</feature>
<evidence type="ECO:0000313" key="3">
    <source>
        <dbReference type="Proteomes" id="UP000285190"/>
    </source>
</evidence>
<organism evidence="2 3">
    <name type="scientific">Noviherbaspirillum cavernae</name>
    <dbReference type="NCBI Taxonomy" id="2320862"/>
    <lineage>
        <taxon>Bacteria</taxon>
        <taxon>Pseudomonadati</taxon>
        <taxon>Pseudomonadota</taxon>
        <taxon>Betaproteobacteria</taxon>
        <taxon>Burkholderiales</taxon>
        <taxon>Oxalobacteraceae</taxon>
        <taxon>Noviherbaspirillum</taxon>
    </lineage>
</organism>
<accession>A0A418WWR4</accession>
<dbReference type="PANTHER" id="PTHR12526:SF622">
    <property type="entry name" value="GLYCOSYLTRANSFERASE (GROUP I)"/>
    <property type="match status" value="1"/>
</dbReference>
<dbReference type="SUPFAM" id="SSF53756">
    <property type="entry name" value="UDP-Glycosyltransferase/glycogen phosphorylase"/>
    <property type="match status" value="1"/>
</dbReference>
<dbReference type="Pfam" id="PF13692">
    <property type="entry name" value="Glyco_trans_1_4"/>
    <property type="match status" value="1"/>
</dbReference>
<keyword evidence="3" id="KW-1185">Reference proteome</keyword>
<dbReference type="Proteomes" id="UP000285190">
    <property type="component" value="Unassembled WGS sequence"/>
</dbReference>
<comment type="caution">
    <text evidence="2">The sequence shown here is derived from an EMBL/GenBank/DDBJ whole genome shotgun (WGS) entry which is preliminary data.</text>
</comment>
<dbReference type="RefSeq" id="WP_119735721.1">
    <property type="nucleotide sequence ID" value="NZ_QYUN01000002.1"/>
</dbReference>
<dbReference type="CDD" id="cd03794">
    <property type="entry name" value="GT4_WbuB-like"/>
    <property type="match status" value="1"/>
</dbReference>